<proteinExistence type="predicted"/>
<keyword evidence="3" id="KW-1185">Reference proteome</keyword>
<organism evidence="2 3">
    <name type="scientific">Phyllobacterium ifriqiyense</name>
    <dbReference type="NCBI Taxonomy" id="314238"/>
    <lineage>
        <taxon>Bacteria</taxon>
        <taxon>Pseudomonadati</taxon>
        <taxon>Pseudomonadota</taxon>
        <taxon>Alphaproteobacteria</taxon>
        <taxon>Hyphomicrobiales</taxon>
        <taxon>Phyllobacteriaceae</taxon>
        <taxon>Phyllobacterium</taxon>
    </lineage>
</organism>
<dbReference type="RefSeq" id="WP_307280565.1">
    <property type="nucleotide sequence ID" value="NZ_JAUSZT010000003.1"/>
</dbReference>
<evidence type="ECO:0000259" key="1">
    <source>
        <dbReference type="Pfam" id="PF19834"/>
    </source>
</evidence>
<reference evidence="2 3" key="1">
    <citation type="submission" date="2023-07" db="EMBL/GenBank/DDBJ databases">
        <title>Comparative genomics of wheat-associated soil bacteria to identify genetic determinants of phenazine resistance.</title>
        <authorList>
            <person name="Mouncey N."/>
        </authorList>
    </citation>
    <scope>NUCLEOTIDE SEQUENCE [LARGE SCALE GENOMIC DNA]</scope>
    <source>
        <strain evidence="2 3">W4I11</strain>
    </source>
</reference>
<accession>A0ABU0S8R5</accession>
<dbReference type="Proteomes" id="UP001237780">
    <property type="component" value="Unassembled WGS sequence"/>
</dbReference>
<protein>
    <recommendedName>
        <fullName evidence="1">DUF6314 domain-containing protein</fullName>
    </recommendedName>
</protein>
<dbReference type="EMBL" id="JAUSZT010000003">
    <property type="protein sequence ID" value="MDQ0997046.1"/>
    <property type="molecule type" value="Genomic_DNA"/>
</dbReference>
<gene>
    <name evidence="2" type="ORF">QFZ34_002228</name>
</gene>
<evidence type="ECO:0000313" key="2">
    <source>
        <dbReference type="EMBL" id="MDQ0997046.1"/>
    </source>
</evidence>
<comment type="caution">
    <text evidence="2">The sequence shown here is derived from an EMBL/GenBank/DDBJ whole genome shotgun (WGS) entry which is preliminary data.</text>
</comment>
<sequence>MLDRSSQAIEKFDAKIICGAWQVKRKVIDHRAGAIYGFTGRAIITTELFEERGEMSVGANVLQAVRTYRLAFEDGAVRVLYPSGNEFVSLRYGPSQRVSHLCGSDLYNGRFLFENSNAWMEAWRVHGPQKRYSSMSWYVRAV</sequence>
<evidence type="ECO:0000313" key="3">
    <source>
        <dbReference type="Proteomes" id="UP001237780"/>
    </source>
</evidence>
<dbReference type="Pfam" id="PF19834">
    <property type="entry name" value="DUF6314"/>
    <property type="match status" value="1"/>
</dbReference>
<feature type="domain" description="DUF6314" evidence="1">
    <location>
        <begin position="18"/>
        <end position="140"/>
    </location>
</feature>
<name>A0ABU0S8R5_9HYPH</name>
<dbReference type="InterPro" id="IPR045632">
    <property type="entry name" value="DUF6314"/>
</dbReference>